<dbReference type="EMBL" id="JAAGMR010000206">
    <property type="protein sequence ID" value="NEB93483.1"/>
    <property type="molecule type" value="Genomic_DNA"/>
</dbReference>
<protein>
    <submittedName>
        <fullName evidence="2">Nuclear transport factor 2 family protein</fullName>
    </submittedName>
</protein>
<dbReference type="SUPFAM" id="SSF54427">
    <property type="entry name" value="NTF2-like"/>
    <property type="match status" value="1"/>
</dbReference>
<accession>A0A7K3QUI2</accession>
<dbReference type="Gene3D" id="3.10.450.50">
    <property type="match status" value="1"/>
</dbReference>
<dbReference type="AlphaFoldDB" id="A0A7K3QUI2"/>
<sequence length="121" mass="13186">MHLLDSGAADEWAADFTEDASFSVPTLPAPVSGRDALASAVRRTADANAASGEQHRHWPGVFDIWPQEDGSVVVHSYTTVYASPRGGESRVHRVCTCTDVLVRQGGRLLVRTREVARDDLR</sequence>
<evidence type="ECO:0000313" key="2">
    <source>
        <dbReference type="EMBL" id="NEB93483.1"/>
    </source>
</evidence>
<reference evidence="2 3" key="1">
    <citation type="submission" date="2020-01" db="EMBL/GenBank/DDBJ databases">
        <title>Insect and environment-associated Actinomycetes.</title>
        <authorList>
            <person name="Currrie C."/>
            <person name="Chevrette M."/>
            <person name="Carlson C."/>
            <person name="Stubbendieck R."/>
            <person name="Wendt-Pienkowski E."/>
        </authorList>
    </citation>
    <scope>NUCLEOTIDE SEQUENCE [LARGE SCALE GENOMIC DNA]</scope>
    <source>
        <strain evidence="2 3">SID7754</strain>
    </source>
</reference>
<dbReference type="Proteomes" id="UP000470520">
    <property type="component" value="Unassembled WGS sequence"/>
</dbReference>
<feature type="domain" description="SnoaL-like" evidence="1">
    <location>
        <begin position="1"/>
        <end position="113"/>
    </location>
</feature>
<organism evidence="2 3">
    <name type="scientific">Streptomyces bauhiniae</name>
    <dbReference type="NCBI Taxonomy" id="2340725"/>
    <lineage>
        <taxon>Bacteria</taxon>
        <taxon>Bacillati</taxon>
        <taxon>Actinomycetota</taxon>
        <taxon>Actinomycetes</taxon>
        <taxon>Kitasatosporales</taxon>
        <taxon>Streptomycetaceae</taxon>
        <taxon>Streptomyces</taxon>
    </lineage>
</organism>
<dbReference type="InterPro" id="IPR032710">
    <property type="entry name" value="NTF2-like_dom_sf"/>
</dbReference>
<proteinExistence type="predicted"/>
<dbReference type="InterPro" id="IPR037401">
    <property type="entry name" value="SnoaL-like"/>
</dbReference>
<dbReference type="CDD" id="cd00531">
    <property type="entry name" value="NTF2_like"/>
    <property type="match status" value="1"/>
</dbReference>
<gene>
    <name evidence="2" type="ORF">G3I21_17600</name>
</gene>
<name>A0A7K3QUI2_9ACTN</name>
<comment type="caution">
    <text evidence="2">The sequence shown here is derived from an EMBL/GenBank/DDBJ whole genome shotgun (WGS) entry which is preliminary data.</text>
</comment>
<dbReference type="Pfam" id="PF13577">
    <property type="entry name" value="SnoaL_4"/>
    <property type="match status" value="1"/>
</dbReference>
<evidence type="ECO:0000313" key="3">
    <source>
        <dbReference type="Proteomes" id="UP000470520"/>
    </source>
</evidence>
<evidence type="ECO:0000259" key="1">
    <source>
        <dbReference type="Pfam" id="PF13577"/>
    </source>
</evidence>